<dbReference type="GO" id="GO:0006355">
    <property type="term" value="P:regulation of DNA-templated transcription"/>
    <property type="evidence" value="ECO:0007669"/>
    <property type="project" value="InterPro"/>
</dbReference>
<gene>
    <name evidence="7" type="primary">tfs</name>
    <name evidence="7" type="ordered locus">Mtc_1269</name>
</gene>
<feature type="binding site" evidence="4">
    <location>
        <position position="10"/>
    </location>
    <ligand>
        <name>Zn(2+)</name>
        <dbReference type="ChEBI" id="CHEBI:29105"/>
        <label>1</label>
    </ligand>
</feature>
<dbReference type="CDD" id="cd10511">
    <property type="entry name" value="Zn-ribbon_TFS"/>
    <property type="match status" value="1"/>
</dbReference>
<dbReference type="GeneID" id="11971395"/>
<evidence type="ECO:0000256" key="4">
    <source>
        <dbReference type="PIRSR" id="PIRSR005586-1"/>
    </source>
</evidence>
<keyword evidence="2 5" id="KW-0863">Zinc-finger</keyword>
<dbReference type="PROSITE" id="PS00466">
    <property type="entry name" value="ZF_TFIIS_1"/>
    <property type="match status" value="1"/>
</dbReference>
<feature type="binding site" evidence="4">
    <location>
        <position position="56"/>
    </location>
    <ligand>
        <name>Zn(2+)</name>
        <dbReference type="ChEBI" id="CHEBI:29105"/>
        <label>2</label>
    </ligand>
</feature>
<dbReference type="InterPro" id="IPR006288">
    <property type="entry name" value="TFS"/>
</dbReference>
<dbReference type="PANTHER" id="PTHR11239">
    <property type="entry name" value="DNA-DIRECTED RNA POLYMERASE"/>
    <property type="match status" value="1"/>
</dbReference>
<evidence type="ECO:0000259" key="6">
    <source>
        <dbReference type="PROSITE" id="PS51133"/>
    </source>
</evidence>
<organism evidence="7 8">
    <name type="scientific">Methanocella conradii (strain DSM 24694 / JCM 17849 / CGMCC 1.5162 / HZ254)</name>
    <dbReference type="NCBI Taxonomy" id="1041930"/>
    <lineage>
        <taxon>Archaea</taxon>
        <taxon>Methanobacteriati</taxon>
        <taxon>Methanobacteriota</taxon>
        <taxon>Stenosarchaea group</taxon>
        <taxon>Methanomicrobia</taxon>
        <taxon>Methanocellales</taxon>
        <taxon>Methanocellaceae</taxon>
        <taxon>Methanocella</taxon>
    </lineage>
</organism>
<dbReference type="EMBL" id="CP003243">
    <property type="protein sequence ID" value="AFD00023.1"/>
    <property type="molecule type" value="Genomic_DNA"/>
</dbReference>
<evidence type="ECO:0000256" key="5">
    <source>
        <dbReference type="PROSITE-ProRule" id="PRU00472"/>
    </source>
</evidence>
<name>H8I9H8_METCZ</name>
<dbReference type="RefSeq" id="WP_014405860.1">
    <property type="nucleotide sequence ID" value="NC_017034.1"/>
</dbReference>
<dbReference type="InterPro" id="IPR001222">
    <property type="entry name" value="Znf_TFIIS"/>
</dbReference>
<evidence type="ECO:0000256" key="3">
    <source>
        <dbReference type="ARBA" id="ARBA00022833"/>
    </source>
</evidence>
<dbReference type="SMART" id="SM00440">
    <property type="entry name" value="ZnF_C2C2"/>
    <property type="match status" value="1"/>
</dbReference>
<dbReference type="GO" id="GO:0000428">
    <property type="term" value="C:DNA-directed RNA polymerase complex"/>
    <property type="evidence" value="ECO:0007669"/>
    <property type="project" value="UniProtKB-KW"/>
</dbReference>
<feature type="binding site" evidence="4">
    <location>
        <position position="84"/>
    </location>
    <ligand>
        <name>Zn(2+)</name>
        <dbReference type="ChEBI" id="CHEBI:29105"/>
        <label>2</label>
    </ligand>
</feature>
<accession>H8I9H8</accession>
<evidence type="ECO:0000256" key="2">
    <source>
        <dbReference type="ARBA" id="ARBA00022771"/>
    </source>
</evidence>
<feature type="binding site" evidence="4">
    <location>
        <position position="87"/>
    </location>
    <ligand>
        <name>Zn(2+)</name>
        <dbReference type="ChEBI" id="CHEBI:29105"/>
        <label>2</label>
    </ligand>
</feature>
<dbReference type="eggNOG" id="arCOG00579">
    <property type="taxonomic scope" value="Archaea"/>
</dbReference>
<keyword evidence="3 4" id="KW-0862">Zinc</keyword>
<feature type="domain" description="TFIIS-type" evidence="6">
    <location>
        <begin position="52"/>
        <end position="92"/>
    </location>
</feature>
<evidence type="ECO:0000313" key="7">
    <source>
        <dbReference type="EMBL" id="AFD00023.1"/>
    </source>
</evidence>
<dbReference type="PANTHER" id="PTHR11239:SF12">
    <property type="entry name" value="DNA-DIRECTED RNA POLYMERASE III SUBUNIT RPC10"/>
    <property type="match status" value="1"/>
</dbReference>
<reference evidence="7 8" key="1">
    <citation type="journal article" date="2012" name="J. Bacteriol.">
        <title>Complete genome sequence of a thermophilic methanogen, Methanocella conradii HZ254, isolated from Chinese rice field soil.</title>
        <authorList>
            <person name="Lu Z."/>
            <person name="Lu Y."/>
        </authorList>
    </citation>
    <scope>NUCLEOTIDE SEQUENCE [LARGE SCALE GENOMIC DNA]</scope>
    <source>
        <strain evidence="8">DSM 24694 / JCM 17849 / CGMCC 1.5162 / HZ254</strain>
    </source>
</reference>
<dbReference type="PROSITE" id="PS51133">
    <property type="entry name" value="ZF_TFIIS_2"/>
    <property type="match status" value="1"/>
</dbReference>
<feature type="binding site" evidence="4">
    <location>
        <position position="59"/>
    </location>
    <ligand>
        <name>Zn(2+)</name>
        <dbReference type="ChEBI" id="CHEBI:29105"/>
        <label>2</label>
    </ligand>
</feature>
<keyword evidence="8" id="KW-1185">Reference proteome</keyword>
<dbReference type="HOGENOM" id="CLU_093932_3_2_2"/>
<dbReference type="STRING" id="1041930.Mtc_1269"/>
<evidence type="ECO:0000256" key="1">
    <source>
        <dbReference type="ARBA" id="ARBA00022723"/>
    </source>
</evidence>
<dbReference type="GO" id="GO:0006351">
    <property type="term" value="P:DNA-templated transcription"/>
    <property type="evidence" value="ECO:0007669"/>
    <property type="project" value="InterPro"/>
</dbReference>
<dbReference type="Pfam" id="PF01096">
    <property type="entry name" value="Zn_ribbon_TFIIS"/>
    <property type="match status" value="1"/>
</dbReference>
<dbReference type="GO" id="GO:0008270">
    <property type="term" value="F:zinc ion binding"/>
    <property type="evidence" value="ECO:0007669"/>
    <property type="project" value="UniProtKB-KW"/>
</dbReference>
<dbReference type="Gene3D" id="2.20.25.10">
    <property type="match status" value="1"/>
</dbReference>
<evidence type="ECO:0000313" key="8">
    <source>
        <dbReference type="Proteomes" id="UP000005233"/>
    </source>
</evidence>
<dbReference type="InterPro" id="IPR012164">
    <property type="entry name" value="Rpa12/Rpb9/Rpc10/TFS"/>
</dbReference>
<dbReference type="PIRSF" id="PIRSF005586">
    <property type="entry name" value="RNApol_RpoM"/>
    <property type="match status" value="1"/>
</dbReference>
<keyword evidence="7" id="KW-0240">DNA-directed RNA polymerase</keyword>
<dbReference type="GO" id="GO:0003676">
    <property type="term" value="F:nucleic acid binding"/>
    <property type="evidence" value="ECO:0007669"/>
    <property type="project" value="InterPro"/>
</dbReference>
<sequence length="95" mass="10874">MIPNSGVLKCRKCGFQKKPATSEAVIVGAPEKPQREMTILEGKEDAGLPTTEDVKCPECGNQKAYWWMRQLRSADESEVRFFRCTQCGKTWREYN</sequence>
<dbReference type="Proteomes" id="UP000005233">
    <property type="component" value="Chromosome"/>
</dbReference>
<keyword evidence="1 4" id="KW-0479">Metal-binding</keyword>
<dbReference type="KEGG" id="mez:Mtc_1269"/>
<dbReference type="SUPFAM" id="SSF57783">
    <property type="entry name" value="Zinc beta-ribbon"/>
    <property type="match status" value="1"/>
</dbReference>
<dbReference type="NCBIfam" id="TIGR01384">
    <property type="entry name" value="TFS_arch"/>
    <property type="match status" value="1"/>
</dbReference>
<protein>
    <submittedName>
        <fullName evidence="7">DNA-directed RNA polymerase, subunit M</fullName>
    </submittedName>
</protein>
<feature type="binding site" evidence="4">
    <location>
        <position position="13"/>
    </location>
    <ligand>
        <name>Zn(2+)</name>
        <dbReference type="ChEBI" id="CHEBI:29105"/>
        <label>1</label>
    </ligand>
</feature>
<keyword evidence="7" id="KW-0804">Transcription</keyword>
<dbReference type="AlphaFoldDB" id="H8I9H8"/>
<proteinExistence type="predicted"/>
<dbReference type="GO" id="GO:0003899">
    <property type="term" value="F:DNA-directed RNA polymerase activity"/>
    <property type="evidence" value="ECO:0007669"/>
    <property type="project" value="InterPro"/>
</dbReference>